<organism evidence="2 3">
    <name type="scientific">Gloeophyllum trabeum (strain ATCC 11539 / FP-39264 / Madison 617)</name>
    <name type="common">Brown rot fungus</name>
    <dbReference type="NCBI Taxonomy" id="670483"/>
    <lineage>
        <taxon>Eukaryota</taxon>
        <taxon>Fungi</taxon>
        <taxon>Dikarya</taxon>
        <taxon>Basidiomycota</taxon>
        <taxon>Agaricomycotina</taxon>
        <taxon>Agaricomycetes</taxon>
        <taxon>Gloeophyllales</taxon>
        <taxon>Gloeophyllaceae</taxon>
        <taxon>Gloeophyllum</taxon>
    </lineage>
</organism>
<dbReference type="OrthoDB" id="10369029at2759"/>
<dbReference type="GeneID" id="19309833"/>
<dbReference type="HOGENOM" id="CLU_1518022_0_0_1"/>
<accession>S7RBN5</accession>
<gene>
    <name evidence="2" type="ORF">GLOTRDRAFT_96369</name>
</gene>
<feature type="signal peptide" evidence="1">
    <location>
        <begin position="1"/>
        <end position="26"/>
    </location>
</feature>
<reference evidence="2 3" key="1">
    <citation type="journal article" date="2012" name="Science">
        <title>The Paleozoic origin of enzymatic lignin decomposition reconstructed from 31 fungal genomes.</title>
        <authorList>
            <person name="Floudas D."/>
            <person name="Binder M."/>
            <person name="Riley R."/>
            <person name="Barry K."/>
            <person name="Blanchette R.A."/>
            <person name="Henrissat B."/>
            <person name="Martinez A.T."/>
            <person name="Otillar R."/>
            <person name="Spatafora J.W."/>
            <person name="Yadav J.S."/>
            <person name="Aerts A."/>
            <person name="Benoit I."/>
            <person name="Boyd A."/>
            <person name="Carlson A."/>
            <person name="Copeland A."/>
            <person name="Coutinho P.M."/>
            <person name="de Vries R.P."/>
            <person name="Ferreira P."/>
            <person name="Findley K."/>
            <person name="Foster B."/>
            <person name="Gaskell J."/>
            <person name="Glotzer D."/>
            <person name="Gorecki P."/>
            <person name="Heitman J."/>
            <person name="Hesse C."/>
            <person name="Hori C."/>
            <person name="Igarashi K."/>
            <person name="Jurgens J.A."/>
            <person name="Kallen N."/>
            <person name="Kersten P."/>
            <person name="Kohler A."/>
            <person name="Kuees U."/>
            <person name="Kumar T.K.A."/>
            <person name="Kuo A."/>
            <person name="LaButti K."/>
            <person name="Larrondo L.F."/>
            <person name="Lindquist E."/>
            <person name="Ling A."/>
            <person name="Lombard V."/>
            <person name="Lucas S."/>
            <person name="Lundell T."/>
            <person name="Martin R."/>
            <person name="McLaughlin D.J."/>
            <person name="Morgenstern I."/>
            <person name="Morin E."/>
            <person name="Murat C."/>
            <person name="Nagy L.G."/>
            <person name="Nolan M."/>
            <person name="Ohm R.A."/>
            <person name="Patyshakuliyeva A."/>
            <person name="Rokas A."/>
            <person name="Ruiz-Duenas F.J."/>
            <person name="Sabat G."/>
            <person name="Salamov A."/>
            <person name="Samejima M."/>
            <person name="Schmutz J."/>
            <person name="Slot J.C."/>
            <person name="St John F."/>
            <person name="Stenlid J."/>
            <person name="Sun H."/>
            <person name="Sun S."/>
            <person name="Syed K."/>
            <person name="Tsang A."/>
            <person name="Wiebenga A."/>
            <person name="Young D."/>
            <person name="Pisabarro A."/>
            <person name="Eastwood D.C."/>
            <person name="Martin F."/>
            <person name="Cullen D."/>
            <person name="Grigoriev I.V."/>
            <person name="Hibbett D.S."/>
        </authorList>
    </citation>
    <scope>NUCLEOTIDE SEQUENCE [LARGE SCALE GENOMIC DNA]</scope>
    <source>
        <strain evidence="2 3">ATCC 11539</strain>
    </source>
</reference>
<dbReference type="RefSeq" id="XP_007870095.1">
    <property type="nucleotide sequence ID" value="XM_007871904.1"/>
</dbReference>
<name>S7RBN5_GLOTA</name>
<keyword evidence="1" id="KW-0732">Signal</keyword>
<protein>
    <submittedName>
        <fullName evidence="2">Uncharacterized protein</fullName>
    </submittedName>
</protein>
<dbReference type="EMBL" id="KB469310">
    <property type="protein sequence ID" value="EPQ51655.1"/>
    <property type="molecule type" value="Genomic_DNA"/>
</dbReference>
<evidence type="ECO:0000313" key="3">
    <source>
        <dbReference type="Proteomes" id="UP000030669"/>
    </source>
</evidence>
<dbReference type="Proteomes" id="UP000030669">
    <property type="component" value="Unassembled WGS sequence"/>
</dbReference>
<dbReference type="KEGG" id="gtr:GLOTRDRAFT_96369"/>
<evidence type="ECO:0000256" key="1">
    <source>
        <dbReference type="SAM" id="SignalP"/>
    </source>
</evidence>
<evidence type="ECO:0000313" key="2">
    <source>
        <dbReference type="EMBL" id="EPQ51655.1"/>
    </source>
</evidence>
<proteinExistence type="predicted"/>
<sequence length="177" mass="18347">MFTRFSSLSLLAGLASVCIATPASSAAHLVQRDLPPGLPDACYCSGPGCQYGIISQPYNVTTSKIYAPDGTEQKNTASPGDTVVFSWEPLPCFPNNTLAVGIVAQGSKVGSLYSADNGLAGPVLFNLGGRNESANGTYVFNGIGMTQGGQYQATLFKYNTTTGAATGIIGVDFTWEA</sequence>
<dbReference type="AlphaFoldDB" id="S7RBN5"/>
<keyword evidence="3" id="KW-1185">Reference proteome</keyword>
<feature type="chain" id="PRO_5004544191" evidence="1">
    <location>
        <begin position="27"/>
        <end position="177"/>
    </location>
</feature>